<dbReference type="GO" id="GO:0046872">
    <property type="term" value="F:metal ion binding"/>
    <property type="evidence" value="ECO:0007669"/>
    <property type="project" value="UniProtKB-UniRule"/>
</dbReference>
<dbReference type="SUPFAM" id="SSF63867">
    <property type="entry name" value="MoeA C-terminal domain-like"/>
    <property type="match status" value="1"/>
</dbReference>
<keyword evidence="9 11" id="KW-0501">Molybdenum cofactor biosynthesis</keyword>
<sequence>MSAARAPSAAVSVDAARHILLGALGRMPAEEVPLSDALGRVLAVDVVAATDLPGSDNSAMDGYAVLASDLAEARPSSPAILAQGLEARAGRPSVEHRPGTATIIATGAPMPRGADAVVPVEQTSRVRAGIAFDGAPLPGAHLRHRGEDVRAGTTILGAGRRLRSYDVGVCAAAGMARPWVGCRPRVALLSSGDELVPPGAVPEPHQVTDSNSAMLTAAVLEAGGLPVPIGVVGDDRAAISRVLERARDGADIIVSSAGVSMGAHDHIRECVAELGAVDQWKVAMRPGRPLVIGSVGATPFLGLPGNPVSSAVTFLLFARAAILALQGATTLLPSLMPVVLAEGLEKPSELETYVRVRLEWTEDRLVARSSGGQGSAMMHSLGAADALAILPAGVAVFAAGRAVQAMLLP</sequence>
<dbReference type="Proteomes" id="UP000614410">
    <property type="component" value="Unassembled WGS sequence"/>
</dbReference>
<evidence type="ECO:0000313" key="13">
    <source>
        <dbReference type="EMBL" id="MBJ7609662.1"/>
    </source>
</evidence>
<dbReference type="Gene3D" id="3.90.105.10">
    <property type="entry name" value="Molybdopterin biosynthesis moea protein, domain 2"/>
    <property type="match status" value="1"/>
</dbReference>
<reference evidence="13 14" key="1">
    <citation type="submission" date="2020-10" db="EMBL/GenBank/DDBJ databases">
        <title>Ca. Dormibacterota MAGs.</title>
        <authorList>
            <person name="Montgomery K."/>
        </authorList>
    </citation>
    <scope>NUCLEOTIDE SEQUENCE [LARGE SCALE GENOMIC DNA]</scope>
    <source>
        <strain evidence="13">Mitchell_Peninsula_5</strain>
    </source>
</reference>
<evidence type="ECO:0000256" key="6">
    <source>
        <dbReference type="ARBA" id="ARBA00022679"/>
    </source>
</evidence>
<protein>
    <recommendedName>
        <fullName evidence="11">Molybdopterin molybdenumtransferase</fullName>
        <ecNumber evidence="11">2.10.1.1</ecNumber>
    </recommendedName>
</protein>
<name>A0A934KR64_9BACT</name>
<dbReference type="AlphaFoldDB" id="A0A934KR64"/>
<accession>A0A934KR64</accession>
<dbReference type="Pfam" id="PF03453">
    <property type="entry name" value="MoeA_N"/>
    <property type="match status" value="1"/>
</dbReference>
<dbReference type="PANTHER" id="PTHR10192">
    <property type="entry name" value="MOLYBDOPTERIN BIOSYNTHESIS PROTEIN"/>
    <property type="match status" value="1"/>
</dbReference>
<evidence type="ECO:0000256" key="1">
    <source>
        <dbReference type="ARBA" id="ARBA00001946"/>
    </source>
</evidence>
<keyword evidence="7 11" id="KW-0479">Metal-binding</keyword>
<organism evidence="13 14">
    <name type="scientific">Candidatus Amunia macphersoniae</name>
    <dbReference type="NCBI Taxonomy" id="3127014"/>
    <lineage>
        <taxon>Bacteria</taxon>
        <taxon>Bacillati</taxon>
        <taxon>Candidatus Dormiibacterota</taxon>
        <taxon>Candidatus Dormibacteria</taxon>
        <taxon>Candidatus Aeolococcales</taxon>
        <taxon>Candidatus Aeolococcaceae</taxon>
        <taxon>Candidatus Amunia</taxon>
    </lineage>
</organism>
<proteinExistence type="inferred from homology"/>
<dbReference type="EMBL" id="JAEKNN010000050">
    <property type="protein sequence ID" value="MBJ7609662.1"/>
    <property type="molecule type" value="Genomic_DNA"/>
</dbReference>
<dbReference type="GO" id="GO:0061599">
    <property type="term" value="F:molybdopterin molybdotransferase activity"/>
    <property type="evidence" value="ECO:0007669"/>
    <property type="project" value="UniProtKB-UniRule"/>
</dbReference>
<dbReference type="Gene3D" id="2.40.340.10">
    <property type="entry name" value="MoeA, C-terminal, domain IV"/>
    <property type="match status" value="1"/>
</dbReference>
<evidence type="ECO:0000256" key="3">
    <source>
        <dbReference type="ARBA" id="ARBA00005046"/>
    </source>
</evidence>
<dbReference type="CDD" id="cd00887">
    <property type="entry name" value="MoeA"/>
    <property type="match status" value="1"/>
</dbReference>
<keyword evidence="5 11" id="KW-0500">Molybdenum</keyword>
<dbReference type="InterPro" id="IPR005111">
    <property type="entry name" value="MoeA_C_domain_IV"/>
</dbReference>
<dbReference type="GO" id="GO:0006777">
    <property type="term" value="P:Mo-molybdopterin cofactor biosynthetic process"/>
    <property type="evidence" value="ECO:0007669"/>
    <property type="project" value="UniProtKB-UniRule"/>
</dbReference>
<dbReference type="NCBIfam" id="NF045515">
    <property type="entry name" value="Glp_gephyrin"/>
    <property type="match status" value="1"/>
</dbReference>
<evidence type="ECO:0000256" key="11">
    <source>
        <dbReference type="RuleBase" id="RU365090"/>
    </source>
</evidence>
<dbReference type="InterPro" id="IPR036688">
    <property type="entry name" value="MoeA_C_domain_IV_sf"/>
</dbReference>
<dbReference type="InterPro" id="IPR001453">
    <property type="entry name" value="MoaB/Mog_dom"/>
</dbReference>
<feature type="domain" description="MoaB/Mog" evidence="12">
    <location>
        <begin position="187"/>
        <end position="324"/>
    </location>
</feature>
<gene>
    <name evidence="13" type="ORF">JF887_09600</name>
</gene>
<dbReference type="InterPro" id="IPR008284">
    <property type="entry name" value="MoCF_biosynth_CS"/>
</dbReference>
<comment type="cofactor">
    <cofactor evidence="1 11">
        <name>Mg(2+)</name>
        <dbReference type="ChEBI" id="CHEBI:18420"/>
    </cofactor>
</comment>
<evidence type="ECO:0000256" key="4">
    <source>
        <dbReference type="ARBA" id="ARBA00010763"/>
    </source>
</evidence>
<comment type="pathway">
    <text evidence="3 11">Cofactor biosynthesis; molybdopterin biosynthesis.</text>
</comment>
<dbReference type="FunFam" id="3.40.980.10:FF:000004">
    <property type="entry name" value="Molybdopterin molybdenumtransferase"/>
    <property type="match status" value="1"/>
</dbReference>
<evidence type="ECO:0000256" key="10">
    <source>
        <dbReference type="ARBA" id="ARBA00047317"/>
    </source>
</evidence>
<comment type="catalytic activity">
    <reaction evidence="10">
        <text>adenylyl-molybdopterin + molybdate = Mo-molybdopterin + AMP + H(+)</text>
        <dbReference type="Rhea" id="RHEA:35047"/>
        <dbReference type="ChEBI" id="CHEBI:15378"/>
        <dbReference type="ChEBI" id="CHEBI:36264"/>
        <dbReference type="ChEBI" id="CHEBI:62727"/>
        <dbReference type="ChEBI" id="CHEBI:71302"/>
        <dbReference type="ChEBI" id="CHEBI:456215"/>
        <dbReference type="EC" id="2.10.1.1"/>
    </reaction>
</comment>
<comment type="function">
    <text evidence="2 11">Catalyzes the insertion of molybdate into adenylated molybdopterin with the concomitant release of AMP.</text>
</comment>
<evidence type="ECO:0000256" key="9">
    <source>
        <dbReference type="ARBA" id="ARBA00023150"/>
    </source>
</evidence>
<dbReference type="Pfam" id="PF03454">
    <property type="entry name" value="MoeA_C"/>
    <property type="match status" value="1"/>
</dbReference>
<comment type="similarity">
    <text evidence="4 11">Belongs to the MoeA family.</text>
</comment>
<keyword evidence="6 11" id="KW-0808">Transferase</keyword>
<dbReference type="SMART" id="SM00852">
    <property type="entry name" value="MoCF_biosynth"/>
    <property type="match status" value="1"/>
</dbReference>
<dbReference type="InterPro" id="IPR038987">
    <property type="entry name" value="MoeA-like"/>
</dbReference>
<evidence type="ECO:0000256" key="8">
    <source>
        <dbReference type="ARBA" id="ARBA00022842"/>
    </source>
</evidence>
<dbReference type="PANTHER" id="PTHR10192:SF5">
    <property type="entry name" value="GEPHYRIN"/>
    <property type="match status" value="1"/>
</dbReference>
<dbReference type="Gene3D" id="3.40.980.10">
    <property type="entry name" value="MoaB/Mog-like domain"/>
    <property type="match status" value="1"/>
</dbReference>
<comment type="caution">
    <text evidence="13">The sequence shown here is derived from an EMBL/GenBank/DDBJ whole genome shotgun (WGS) entry which is preliminary data.</text>
</comment>
<evidence type="ECO:0000313" key="14">
    <source>
        <dbReference type="Proteomes" id="UP000614410"/>
    </source>
</evidence>
<dbReference type="EC" id="2.10.1.1" evidence="11"/>
<evidence type="ECO:0000256" key="7">
    <source>
        <dbReference type="ARBA" id="ARBA00022723"/>
    </source>
</evidence>
<dbReference type="InterPro" id="IPR005110">
    <property type="entry name" value="MoeA_linker/N"/>
</dbReference>
<dbReference type="InterPro" id="IPR036135">
    <property type="entry name" value="MoeA_linker/N_sf"/>
</dbReference>
<dbReference type="Gene3D" id="2.170.190.11">
    <property type="entry name" value="Molybdopterin biosynthesis moea protein, domain 3"/>
    <property type="match status" value="1"/>
</dbReference>
<dbReference type="InterPro" id="IPR036425">
    <property type="entry name" value="MoaB/Mog-like_dom_sf"/>
</dbReference>
<dbReference type="GO" id="GO:0005829">
    <property type="term" value="C:cytosol"/>
    <property type="evidence" value="ECO:0007669"/>
    <property type="project" value="TreeGrafter"/>
</dbReference>
<dbReference type="PROSITE" id="PS01079">
    <property type="entry name" value="MOCF_BIOSYNTHESIS_2"/>
    <property type="match status" value="1"/>
</dbReference>
<dbReference type="NCBIfam" id="TIGR00177">
    <property type="entry name" value="molyb_syn"/>
    <property type="match status" value="1"/>
</dbReference>
<evidence type="ECO:0000259" key="12">
    <source>
        <dbReference type="SMART" id="SM00852"/>
    </source>
</evidence>
<evidence type="ECO:0000256" key="5">
    <source>
        <dbReference type="ARBA" id="ARBA00022505"/>
    </source>
</evidence>
<dbReference type="SUPFAM" id="SSF63882">
    <property type="entry name" value="MoeA N-terminal region -like"/>
    <property type="match status" value="1"/>
</dbReference>
<dbReference type="SUPFAM" id="SSF53218">
    <property type="entry name" value="Molybdenum cofactor biosynthesis proteins"/>
    <property type="match status" value="1"/>
</dbReference>
<keyword evidence="8 11" id="KW-0460">Magnesium</keyword>
<evidence type="ECO:0000256" key="2">
    <source>
        <dbReference type="ARBA" id="ARBA00002901"/>
    </source>
</evidence>
<dbReference type="Pfam" id="PF00994">
    <property type="entry name" value="MoCF_biosynth"/>
    <property type="match status" value="1"/>
</dbReference>